<evidence type="ECO:0008006" key="4">
    <source>
        <dbReference type="Google" id="ProtNLM"/>
    </source>
</evidence>
<evidence type="ECO:0000256" key="1">
    <source>
        <dbReference type="SAM" id="SignalP"/>
    </source>
</evidence>
<accession>A0AA39HIT4</accession>
<reference evidence="2" key="1">
    <citation type="submission" date="2023-06" db="EMBL/GenBank/DDBJ databases">
        <title>Genomic analysis of the entomopathogenic nematode Steinernema hermaphroditum.</title>
        <authorList>
            <person name="Schwarz E.M."/>
            <person name="Heppert J.K."/>
            <person name="Baniya A."/>
            <person name="Schwartz H.T."/>
            <person name="Tan C.-H."/>
            <person name="Antoshechkin I."/>
            <person name="Sternberg P.W."/>
            <person name="Goodrich-Blair H."/>
            <person name="Dillman A.R."/>
        </authorList>
    </citation>
    <scope>NUCLEOTIDE SEQUENCE</scope>
    <source>
        <strain evidence="2">PS9179</strain>
        <tissue evidence="2">Whole animal</tissue>
    </source>
</reference>
<keyword evidence="1" id="KW-0732">Signal</keyword>
<protein>
    <recommendedName>
        <fullName evidence="4">Alpha-2-macroglobulin bait region domain-containing protein</fullName>
    </recommendedName>
</protein>
<dbReference type="Proteomes" id="UP001175271">
    <property type="component" value="Unassembled WGS sequence"/>
</dbReference>
<proteinExistence type="predicted"/>
<comment type="caution">
    <text evidence="2">The sequence shown here is derived from an EMBL/GenBank/DDBJ whole genome shotgun (WGS) entry which is preliminary data.</text>
</comment>
<dbReference type="AlphaFoldDB" id="A0AA39HIT4"/>
<name>A0AA39HIT4_9BILA</name>
<evidence type="ECO:0000313" key="3">
    <source>
        <dbReference type="Proteomes" id="UP001175271"/>
    </source>
</evidence>
<feature type="chain" id="PRO_5041438387" description="Alpha-2-macroglobulin bait region domain-containing protein" evidence="1">
    <location>
        <begin position="22"/>
        <end position="578"/>
    </location>
</feature>
<organism evidence="2 3">
    <name type="scientific">Steinernema hermaphroditum</name>
    <dbReference type="NCBI Taxonomy" id="289476"/>
    <lineage>
        <taxon>Eukaryota</taxon>
        <taxon>Metazoa</taxon>
        <taxon>Ecdysozoa</taxon>
        <taxon>Nematoda</taxon>
        <taxon>Chromadorea</taxon>
        <taxon>Rhabditida</taxon>
        <taxon>Tylenchina</taxon>
        <taxon>Panagrolaimomorpha</taxon>
        <taxon>Strongyloidoidea</taxon>
        <taxon>Steinernematidae</taxon>
        <taxon>Steinernema</taxon>
    </lineage>
</organism>
<evidence type="ECO:0000313" key="2">
    <source>
        <dbReference type="EMBL" id="KAK0406658.1"/>
    </source>
</evidence>
<dbReference type="EMBL" id="JAUCMV010000004">
    <property type="protein sequence ID" value="KAK0406658.1"/>
    <property type="molecule type" value="Genomic_DNA"/>
</dbReference>
<feature type="signal peptide" evidence="1">
    <location>
        <begin position="1"/>
        <end position="21"/>
    </location>
</feature>
<keyword evidence="3" id="KW-1185">Reference proteome</keyword>
<gene>
    <name evidence="2" type="ORF">QR680_018714</name>
</gene>
<sequence>MIYFVFLTYFVSIYSSCRTAATTMFDDAPPPPKGCQRHVGVIITPQLSGPFVGALYNSTDGQTYLMPRRLFLFDTKLGNEHNMSISKMQKLEELYSFGQYVCFDANDLKVVEQIVGRAQHLSVPKVHKNKLLLKSSGCVSRTGEIWSSEFGLLPFNSRNVPLPLHDVPVEIFVHPIYHEEGDRPFRVSLEVYMFGKADIDNKGIVYNAPWHQQAVKRPVLSLSDSDDDEPLSEVTLETDASQSKPLYNVKGILFDEVIYACDNPMTQYLRALPHGMIEEGSPGYLPLGALVHFDAYYSDVHENWIAFSVDRFRLHLNHQLTGPPEVPFPPRMDSKQLIVTAELEPVPDIPGMYINKYLSLVIDRRGVFSTLVPAVQIGEHKAEVVFKGFAPNRVAHFEVLCAHEDLTSQHERQRIIEGKGYIIGEEIVCPTYSTTFISIDWPQKYPIGTPVQFQAALDESNGHPHAYITTFVEPIANADSYNLQEAEVGEQKALACSVYRQQTARAGTFWMSPLLGVVDDINGVLNRVSSSKRGCRVVVSRDADFKKATTLFYVLSLEPNSTVEKLSVAVGRVEEMLA</sequence>